<keyword evidence="1" id="KW-0732">Signal</keyword>
<dbReference type="FunFam" id="2.30.180.10:FF:000019">
    <property type="entry name" value="Cell surface lipoprotein"/>
    <property type="match status" value="1"/>
</dbReference>
<dbReference type="EMBL" id="VTRV01000097">
    <property type="protein sequence ID" value="TZF88789.1"/>
    <property type="molecule type" value="Genomic_DNA"/>
</dbReference>
<evidence type="ECO:0000313" key="4">
    <source>
        <dbReference type="Proteomes" id="UP000323164"/>
    </source>
</evidence>
<name>A0A5D8Z243_9GAMM</name>
<evidence type="ECO:0000259" key="2">
    <source>
        <dbReference type="PROSITE" id="PS50213"/>
    </source>
</evidence>
<dbReference type="Gene3D" id="2.30.180.10">
    <property type="entry name" value="FAS1 domain"/>
    <property type="match status" value="1"/>
</dbReference>
<dbReference type="RefSeq" id="WP_149353093.1">
    <property type="nucleotide sequence ID" value="NZ_VTRV01000097.1"/>
</dbReference>
<reference evidence="3 4" key="1">
    <citation type="submission" date="2019-08" db="EMBL/GenBank/DDBJ databases">
        <title>Draft genome sequence of Lysobacter sp. UKS-15.</title>
        <authorList>
            <person name="Im W.-T."/>
        </authorList>
    </citation>
    <scope>NUCLEOTIDE SEQUENCE [LARGE SCALE GENOMIC DNA]</scope>
    <source>
        <strain evidence="3 4">UKS-15</strain>
    </source>
</reference>
<dbReference type="InterPro" id="IPR036378">
    <property type="entry name" value="FAS1_dom_sf"/>
</dbReference>
<accession>A0A5D8Z243</accession>
<dbReference type="InterPro" id="IPR000782">
    <property type="entry name" value="FAS1_domain"/>
</dbReference>
<protein>
    <submittedName>
        <fullName evidence="3">Fasciclin domain-containing protein</fullName>
    </submittedName>
</protein>
<keyword evidence="4" id="KW-1185">Reference proteome</keyword>
<organism evidence="3 4">
    <name type="scientific">Cognatilysobacter lacus</name>
    <dbReference type="NCBI Taxonomy" id="1643323"/>
    <lineage>
        <taxon>Bacteria</taxon>
        <taxon>Pseudomonadati</taxon>
        <taxon>Pseudomonadota</taxon>
        <taxon>Gammaproteobacteria</taxon>
        <taxon>Lysobacterales</taxon>
        <taxon>Lysobacteraceae</taxon>
        <taxon>Cognatilysobacter</taxon>
    </lineage>
</organism>
<dbReference type="SMART" id="SM00554">
    <property type="entry name" value="FAS1"/>
    <property type="match status" value="1"/>
</dbReference>
<feature type="chain" id="PRO_5022798497" evidence="1">
    <location>
        <begin position="20"/>
        <end position="200"/>
    </location>
</feature>
<dbReference type="Pfam" id="PF02469">
    <property type="entry name" value="Fasciclin"/>
    <property type="match status" value="1"/>
</dbReference>
<gene>
    <name evidence="3" type="ORF">FW784_09420</name>
</gene>
<dbReference type="PROSITE" id="PS51257">
    <property type="entry name" value="PROKAR_LIPOPROTEIN"/>
    <property type="match status" value="1"/>
</dbReference>
<feature type="domain" description="FAS1" evidence="2">
    <location>
        <begin position="54"/>
        <end position="198"/>
    </location>
</feature>
<dbReference type="GO" id="GO:0005615">
    <property type="term" value="C:extracellular space"/>
    <property type="evidence" value="ECO:0007669"/>
    <property type="project" value="TreeGrafter"/>
</dbReference>
<dbReference type="PROSITE" id="PS50213">
    <property type="entry name" value="FAS1"/>
    <property type="match status" value="1"/>
</dbReference>
<sequence>MKTRIISFALASAVSLSLAACSMGSMNARDSMASADMQAGASNPMVGGAAMLRSRDIIENAVNSADHTTLVAAVKAAGLVDTLKSAGPFTVFAPTDAAFAKLPAGTVDTLLMAQNKPMLTSVLTYHVVPGRIDAAELGRRIRAGGGSAMLTTAQGGMLTARMRGNDVVIVDAHGNTSVVTTADVYQSNGVIHVVDTVLMP</sequence>
<dbReference type="Proteomes" id="UP000323164">
    <property type="component" value="Unassembled WGS sequence"/>
</dbReference>
<evidence type="ECO:0000256" key="1">
    <source>
        <dbReference type="SAM" id="SignalP"/>
    </source>
</evidence>
<dbReference type="PANTHER" id="PTHR10900:SF77">
    <property type="entry name" value="FI19380P1"/>
    <property type="match status" value="1"/>
</dbReference>
<comment type="caution">
    <text evidence="3">The sequence shown here is derived from an EMBL/GenBank/DDBJ whole genome shotgun (WGS) entry which is preliminary data.</text>
</comment>
<proteinExistence type="predicted"/>
<dbReference type="InterPro" id="IPR050904">
    <property type="entry name" value="Adhesion/Biosynth-related"/>
</dbReference>
<dbReference type="AlphaFoldDB" id="A0A5D8Z243"/>
<dbReference type="SUPFAM" id="SSF82153">
    <property type="entry name" value="FAS1 domain"/>
    <property type="match status" value="1"/>
</dbReference>
<dbReference type="OrthoDB" id="9800666at2"/>
<evidence type="ECO:0000313" key="3">
    <source>
        <dbReference type="EMBL" id="TZF88789.1"/>
    </source>
</evidence>
<dbReference type="PANTHER" id="PTHR10900">
    <property type="entry name" value="PERIOSTIN-RELATED"/>
    <property type="match status" value="1"/>
</dbReference>
<feature type="signal peptide" evidence="1">
    <location>
        <begin position="1"/>
        <end position="19"/>
    </location>
</feature>